<proteinExistence type="inferred from homology"/>
<dbReference type="PANTHER" id="PTHR43798:SF31">
    <property type="entry name" value="AB HYDROLASE SUPERFAMILY PROTEIN YCLE"/>
    <property type="match status" value="1"/>
</dbReference>
<feature type="active site" description="Nucleophile" evidence="5">
    <location>
        <position position="82"/>
    </location>
</feature>
<keyword evidence="4 5" id="KW-0378">Hydrolase</keyword>
<comment type="pathway">
    <text evidence="5">Cofactor biosynthesis; biotin biosynthesis.</text>
</comment>
<keyword evidence="3 5" id="KW-0093">Biotin biosynthesis</keyword>
<protein>
    <recommendedName>
        <fullName evidence="5">Pimeloyl-[acyl-carrier protein] methyl ester esterase</fullName>
        <ecNumber evidence="5">3.1.1.85</ecNumber>
    </recommendedName>
    <alternativeName>
        <fullName evidence="5">Biotin synthesis protein BioH</fullName>
    </alternativeName>
    <alternativeName>
        <fullName evidence="5">Carboxylesterase BioH</fullName>
    </alternativeName>
</protein>
<dbReference type="AlphaFoldDB" id="A0A4D6XZQ2"/>
<dbReference type="InterPro" id="IPR010076">
    <property type="entry name" value="BioH"/>
</dbReference>
<dbReference type="HAMAP" id="MF_01260">
    <property type="entry name" value="Carboxylester"/>
    <property type="match status" value="1"/>
</dbReference>
<dbReference type="Pfam" id="PF00561">
    <property type="entry name" value="Abhydrolase_1"/>
    <property type="match status" value="1"/>
</dbReference>
<dbReference type="OrthoDB" id="9780744at2"/>
<keyword evidence="1 5" id="KW-0719">Serine esterase</keyword>
<dbReference type="InterPro" id="IPR029058">
    <property type="entry name" value="AB_hydrolase_fold"/>
</dbReference>
<dbReference type="GO" id="GO:0090499">
    <property type="term" value="F:pimelyl-[acyl-carrier protein] methyl ester esterase activity"/>
    <property type="evidence" value="ECO:0007669"/>
    <property type="project" value="UniProtKB-EC"/>
</dbReference>
<feature type="active site" evidence="5">
    <location>
        <position position="207"/>
    </location>
</feature>
<evidence type="ECO:0000256" key="1">
    <source>
        <dbReference type="ARBA" id="ARBA00022487"/>
    </source>
</evidence>
<dbReference type="EMBL" id="CP034873">
    <property type="protein sequence ID" value="QCI21817.1"/>
    <property type="molecule type" value="Genomic_DNA"/>
</dbReference>
<feature type="domain" description="AB hydrolase-1" evidence="6">
    <location>
        <begin position="16"/>
        <end position="241"/>
    </location>
</feature>
<dbReference type="SUPFAM" id="SSF53474">
    <property type="entry name" value="alpha/beta-Hydrolases"/>
    <property type="match status" value="1"/>
</dbReference>
<comment type="subcellular location">
    <subcellularLocation>
        <location evidence="5">Cytoplasm</location>
    </subcellularLocation>
</comment>
<feature type="binding site" evidence="5">
    <location>
        <begin position="82"/>
        <end position="83"/>
    </location>
    <ligand>
        <name>substrate</name>
    </ligand>
</feature>
<accession>A0A4D6XZQ2</accession>
<comment type="subunit">
    <text evidence="5">Monomer.</text>
</comment>
<evidence type="ECO:0000313" key="8">
    <source>
        <dbReference type="Proteomes" id="UP000298773"/>
    </source>
</evidence>
<reference evidence="7 8" key="2">
    <citation type="submission" date="2019-05" db="EMBL/GenBank/DDBJ databases">
        <title>Genome evolution of the obligate endosymbiont Buchnera aphidicola.</title>
        <authorList>
            <person name="Moran N.A."/>
        </authorList>
    </citation>
    <scope>NUCLEOTIDE SEQUENCE [LARGE SCALE GENOMIC DNA]</scope>
    <source>
        <strain evidence="7 8">Hta</strain>
    </source>
</reference>
<feature type="binding site" evidence="5">
    <location>
        <position position="235"/>
    </location>
    <ligand>
        <name>substrate</name>
    </ligand>
</feature>
<comment type="function">
    <text evidence="5">The physiological role of BioH is to remove the methyl group introduced by BioC when the pimeloyl moiety is complete. It allows to synthesize pimeloyl-ACP via the fatty acid synthetic pathway through the hydrolysis of the ester bonds of pimeloyl-ACP esters.</text>
</comment>
<feature type="binding site" evidence="5">
    <location>
        <position position="22"/>
    </location>
    <ligand>
        <name>substrate</name>
    </ligand>
</feature>
<evidence type="ECO:0000256" key="4">
    <source>
        <dbReference type="ARBA" id="ARBA00022801"/>
    </source>
</evidence>
<dbReference type="Proteomes" id="UP000298773">
    <property type="component" value="Chromosome"/>
</dbReference>
<dbReference type="GO" id="GO:0005737">
    <property type="term" value="C:cytoplasm"/>
    <property type="evidence" value="ECO:0007669"/>
    <property type="project" value="UniProtKB-SubCell"/>
</dbReference>
<dbReference type="GO" id="GO:0016020">
    <property type="term" value="C:membrane"/>
    <property type="evidence" value="ECO:0007669"/>
    <property type="project" value="TreeGrafter"/>
</dbReference>
<dbReference type="EC" id="3.1.1.85" evidence="5"/>
<feature type="active site" evidence="5">
    <location>
        <position position="235"/>
    </location>
</feature>
<gene>
    <name evidence="5 7" type="primary">bioH</name>
    <name evidence="7" type="ORF">D9V69_02720</name>
</gene>
<organism evidence="7 8">
    <name type="scientific">Buchnera aphidicola</name>
    <name type="common">Hyadaphis tataricae</name>
    <dbReference type="NCBI Taxonomy" id="1241859"/>
    <lineage>
        <taxon>Bacteria</taxon>
        <taxon>Pseudomonadati</taxon>
        <taxon>Pseudomonadota</taxon>
        <taxon>Gammaproteobacteria</taxon>
        <taxon>Enterobacterales</taxon>
        <taxon>Erwiniaceae</taxon>
        <taxon>Buchnera</taxon>
    </lineage>
</organism>
<reference evidence="7 8" key="1">
    <citation type="submission" date="2018-12" db="EMBL/GenBank/DDBJ databases">
        <authorList>
            <person name="Chong R.A."/>
        </authorList>
    </citation>
    <scope>NUCLEOTIDE SEQUENCE [LARGE SCALE GENOMIC DNA]</scope>
    <source>
        <strain evidence="7 8">Hta</strain>
    </source>
</reference>
<evidence type="ECO:0000256" key="3">
    <source>
        <dbReference type="ARBA" id="ARBA00022756"/>
    </source>
</evidence>
<evidence type="ECO:0000256" key="5">
    <source>
        <dbReference type="HAMAP-Rule" id="MF_01260"/>
    </source>
</evidence>
<evidence type="ECO:0000259" key="6">
    <source>
        <dbReference type="Pfam" id="PF00561"/>
    </source>
</evidence>
<name>A0A4D6XZQ2_9GAMM</name>
<sequence length="258" mass="30012">MQNFYWNTIGKGKINIVLLSGWGINVKIWLFIIKQLPPCFKFHLIDLPGLGKNKELDPMKIDQIIYMLHCFMPKKSIWLGWSMGGLIASRFALSYPNDTLAIVSVASSPCFIKKDNWPGLEKNVIKQFYINLKTNYQKTIKNFIYLQMTDSNKSMQDWKVFKNILSIDPDPNLKSLKNGLDIISSTDIRLEMMFLKVPLLRVYGHLDSLVPKKIITILDIKWPNTYSKIIKKAAHIPFLSHKKEFCFILLQFIRSLRL</sequence>
<dbReference type="InterPro" id="IPR050266">
    <property type="entry name" value="AB_hydrolase_sf"/>
</dbReference>
<evidence type="ECO:0000256" key="2">
    <source>
        <dbReference type="ARBA" id="ARBA00022490"/>
    </source>
</evidence>
<comment type="similarity">
    <text evidence="5">Belongs to the AB hydrolase superfamily. Carboxylesterase BioH family.</text>
</comment>
<evidence type="ECO:0000313" key="7">
    <source>
        <dbReference type="EMBL" id="QCI21817.1"/>
    </source>
</evidence>
<feature type="binding site" evidence="5">
    <location>
        <begin position="143"/>
        <end position="147"/>
    </location>
    <ligand>
        <name>substrate</name>
    </ligand>
</feature>
<dbReference type="Gene3D" id="3.40.50.1820">
    <property type="entry name" value="alpha/beta hydrolase"/>
    <property type="match status" value="1"/>
</dbReference>
<dbReference type="GO" id="GO:0009102">
    <property type="term" value="P:biotin biosynthetic process"/>
    <property type="evidence" value="ECO:0007669"/>
    <property type="project" value="UniProtKB-UniRule"/>
</dbReference>
<dbReference type="RefSeq" id="WP_158356785.1">
    <property type="nucleotide sequence ID" value="NZ_CP034873.1"/>
</dbReference>
<dbReference type="NCBIfam" id="TIGR01738">
    <property type="entry name" value="bioH"/>
    <property type="match status" value="1"/>
</dbReference>
<dbReference type="PANTHER" id="PTHR43798">
    <property type="entry name" value="MONOACYLGLYCEROL LIPASE"/>
    <property type="match status" value="1"/>
</dbReference>
<dbReference type="InterPro" id="IPR000073">
    <property type="entry name" value="AB_hydrolase_1"/>
</dbReference>
<keyword evidence="2 5" id="KW-0963">Cytoplasm</keyword>
<dbReference type="UniPathway" id="UPA00078"/>
<comment type="catalytic activity">
    <reaction evidence="5">
        <text>6-carboxyhexanoyl-[ACP] methyl ester + H2O = 6-carboxyhexanoyl-[ACP] + methanol + H(+)</text>
        <dbReference type="Rhea" id="RHEA:42700"/>
        <dbReference type="Rhea" id="RHEA-COMP:9955"/>
        <dbReference type="Rhea" id="RHEA-COMP:10186"/>
        <dbReference type="ChEBI" id="CHEBI:15377"/>
        <dbReference type="ChEBI" id="CHEBI:15378"/>
        <dbReference type="ChEBI" id="CHEBI:17790"/>
        <dbReference type="ChEBI" id="CHEBI:78846"/>
        <dbReference type="ChEBI" id="CHEBI:82735"/>
        <dbReference type="EC" id="3.1.1.85"/>
    </reaction>
</comment>